<keyword evidence="2" id="KW-0472">Membrane</keyword>
<comment type="caution">
    <text evidence="4">The sequence shown here is derived from an EMBL/GenBank/DDBJ whole genome shotgun (WGS) entry which is preliminary data.</text>
</comment>
<dbReference type="OrthoDB" id="289038at2759"/>
<evidence type="ECO:0000256" key="2">
    <source>
        <dbReference type="SAM" id="Phobius"/>
    </source>
</evidence>
<sequence>MEDDQDQTCFTFEIDNFSEKEAVISSPTFSSGGCEWFVRVHPKGSIVDDHLSLFLHVANSESLRLGWRRRASSYWFLFYVSFLIFNFAPSSLSALLLLM</sequence>
<dbReference type="EMBL" id="CACVBM020001127">
    <property type="protein sequence ID" value="CAA7032769.1"/>
    <property type="molecule type" value="Genomic_DNA"/>
</dbReference>
<dbReference type="CDD" id="cd00121">
    <property type="entry name" value="MATH"/>
    <property type="match status" value="1"/>
</dbReference>
<dbReference type="Proteomes" id="UP000467841">
    <property type="component" value="Unassembled WGS sequence"/>
</dbReference>
<feature type="domain" description="MATH" evidence="3">
    <location>
        <begin position="7"/>
        <end position="99"/>
    </location>
</feature>
<dbReference type="PROSITE" id="PS50144">
    <property type="entry name" value="MATH"/>
    <property type="match status" value="1"/>
</dbReference>
<feature type="transmembrane region" description="Helical" evidence="2">
    <location>
        <begin position="74"/>
        <end position="98"/>
    </location>
</feature>
<accession>A0A6D2J6U2</accession>
<protein>
    <recommendedName>
        <fullName evidence="3">MATH domain-containing protein</fullName>
    </recommendedName>
</protein>
<keyword evidence="2" id="KW-1133">Transmembrane helix</keyword>
<dbReference type="InterPro" id="IPR050804">
    <property type="entry name" value="MCC"/>
</dbReference>
<keyword evidence="5" id="KW-1185">Reference proteome</keyword>
<evidence type="ECO:0000313" key="5">
    <source>
        <dbReference type="Proteomes" id="UP000467841"/>
    </source>
</evidence>
<keyword evidence="2" id="KW-0812">Transmembrane</keyword>
<evidence type="ECO:0000313" key="4">
    <source>
        <dbReference type="EMBL" id="CAA7032769.1"/>
    </source>
</evidence>
<gene>
    <name evidence="4" type="ORF">MERR_LOCUS20004</name>
</gene>
<evidence type="ECO:0000256" key="1">
    <source>
        <dbReference type="ARBA" id="ARBA00023054"/>
    </source>
</evidence>
<dbReference type="Gene3D" id="2.60.210.10">
    <property type="entry name" value="Apoptosis, Tumor Necrosis Factor Receptor Associated Protein 2, Chain A"/>
    <property type="match status" value="1"/>
</dbReference>
<dbReference type="PANTHER" id="PTHR46236:SF12">
    <property type="entry name" value="MATH DOMAIN-CONTAINING PROTEIN"/>
    <property type="match status" value="1"/>
</dbReference>
<proteinExistence type="predicted"/>
<dbReference type="Pfam" id="PF22486">
    <property type="entry name" value="MATH_2"/>
    <property type="match status" value="1"/>
</dbReference>
<organism evidence="4 5">
    <name type="scientific">Microthlaspi erraticum</name>
    <dbReference type="NCBI Taxonomy" id="1685480"/>
    <lineage>
        <taxon>Eukaryota</taxon>
        <taxon>Viridiplantae</taxon>
        <taxon>Streptophyta</taxon>
        <taxon>Embryophyta</taxon>
        <taxon>Tracheophyta</taxon>
        <taxon>Spermatophyta</taxon>
        <taxon>Magnoliopsida</taxon>
        <taxon>eudicotyledons</taxon>
        <taxon>Gunneridae</taxon>
        <taxon>Pentapetalae</taxon>
        <taxon>rosids</taxon>
        <taxon>malvids</taxon>
        <taxon>Brassicales</taxon>
        <taxon>Brassicaceae</taxon>
        <taxon>Coluteocarpeae</taxon>
        <taxon>Microthlaspi</taxon>
    </lineage>
</organism>
<keyword evidence="1" id="KW-0175">Coiled coil</keyword>
<dbReference type="InterPro" id="IPR008974">
    <property type="entry name" value="TRAF-like"/>
</dbReference>
<dbReference type="InterPro" id="IPR002083">
    <property type="entry name" value="MATH/TRAF_dom"/>
</dbReference>
<dbReference type="SUPFAM" id="SSF49599">
    <property type="entry name" value="TRAF domain-like"/>
    <property type="match status" value="1"/>
</dbReference>
<name>A0A6D2J6U2_9BRAS</name>
<dbReference type="PANTHER" id="PTHR46236">
    <property type="entry name" value="TRAF-LIKE SUPERFAMILY PROTEIN"/>
    <property type="match status" value="1"/>
</dbReference>
<reference evidence="4" key="1">
    <citation type="submission" date="2020-01" db="EMBL/GenBank/DDBJ databases">
        <authorList>
            <person name="Mishra B."/>
        </authorList>
    </citation>
    <scope>NUCLEOTIDE SEQUENCE [LARGE SCALE GENOMIC DNA]</scope>
</reference>
<dbReference type="AlphaFoldDB" id="A0A6D2J6U2"/>
<evidence type="ECO:0000259" key="3">
    <source>
        <dbReference type="PROSITE" id="PS50144"/>
    </source>
</evidence>